<evidence type="ECO:0000256" key="1">
    <source>
        <dbReference type="SAM" id="MobiDB-lite"/>
    </source>
</evidence>
<feature type="compositionally biased region" description="Acidic residues" evidence="1">
    <location>
        <begin position="154"/>
        <end position="168"/>
    </location>
</feature>
<feature type="compositionally biased region" description="Low complexity" evidence="1">
    <location>
        <begin position="124"/>
        <end position="150"/>
    </location>
</feature>
<comment type="caution">
    <text evidence="2">The sequence shown here is derived from an EMBL/GenBank/DDBJ whole genome shotgun (WGS) entry which is preliminary data.</text>
</comment>
<organism evidence="2 3">
    <name type="scientific">Kipferlia bialata</name>
    <dbReference type="NCBI Taxonomy" id="797122"/>
    <lineage>
        <taxon>Eukaryota</taxon>
        <taxon>Metamonada</taxon>
        <taxon>Carpediemonas-like organisms</taxon>
        <taxon>Kipferlia</taxon>
    </lineage>
</organism>
<evidence type="ECO:0000313" key="3">
    <source>
        <dbReference type="Proteomes" id="UP000265618"/>
    </source>
</evidence>
<evidence type="ECO:0000313" key="2">
    <source>
        <dbReference type="EMBL" id="GIQ89927.1"/>
    </source>
</evidence>
<dbReference type="AlphaFoldDB" id="A0A9K3D7B5"/>
<reference evidence="2 3" key="1">
    <citation type="journal article" date="2018" name="PLoS ONE">
        <title>The draft genome of Kipferlia bialata reveals reductive genome evolution in fornicate parasites.</title>
        <authorList>
            <person name="Tanifuji G."/>
            <person name="Takabayashi S."/>
            <person name="Kume K."/>
            <person name="Takagi M."/>
            <person name="Nakayama T."/>
            <person name="Kamikawa R."/>
            <person name="Inagaki Y."/>
            <person name="Hashimoto T."/>
        </authorList>
    </citation>
    <scope>NUCLEOTIDE SEQUENCE [LARGE SCALE GENOMIC DNA]</scope>
    <source>
        <strain evidence="2">NY0173</strain>
    </source>
</reference>
<accession>A0A9K3D7B5</accession>
<proteinExistence type="predicted"/>
<protein>
    <submittedName>
        <fullName evidence="2">Uncharacterized protein</fullName>
    </submittedName>
</protein>
<feature type="region of interest" description="Disordered" evidence="1">
    <location>
        <begin position="97"/>
        <end position="174"/>
    </location>
</feature>
<name>A0A9K3D7B5_9EUKA</name>
<dbReference type="Proteomes" id="UP000265618">
    <property type="component" value="Unassembled WGS sequence"/>
</dbReference>
<dbReference type="EMBL" id="BDIP01005582">
    <property type="protein sequence ID" value="GIQ89927.1"/>
    <property type="molecule type" value="Genomic_DNA"/>
</dbReference>
<feature type="compositionally biased region" description="Basic and acidic residues" evidence="1">
    <location>
        <begin position="97"/>
        <end position="117"/>
    </location>
</feature>
<gene>
    <name evidence="2" type="ORF">KIPB_012543</name>
</gene>
<keyword evidence="3" id="KW-1185">Reference proteome</keyword>
<sequence>MVQGTEPEAASALDIDLREGEEEREGFDCEIDLDVERERAVEGESEGENVWEPDLKDPAVNFLLDRAVQLETGEFDGEIPPALGGDVVYLSGVGERERETVNKRETETRTGRERGRETASVSEGPRGSVVSSRARSARPSRLSSVVAVPLDTPSEGEGEGEGECSSDAEGERETVVEKPSLARHGLTFKLSVQGGILIFLGICNATLKLRTFFA</sequence>